<keyword evidence="5" id="KW-1185">Reference proteome</keyword>
<evidence type="ECO:0008006" key="6">
    <source>
        <dbReference type="Google" id="ProtNLM"/>
    </source>
</evidence>
<dbReference type="InterPro" id="IPR055170">
    <property type="entry name" value="GFO_IDH_MocA-like_dom"/>
</dbReference>
<dbReference type="Pfam" id="PF22725">
    <property type="entry name" value="GFO_IDH_MocA_C3"/>
    <property type="match status" value="1"/>
</dbReference>
<dbReference type="Pfam" id="PF01408">
    <property type="entry name" value="GFO_IDH_MocA"/>
    <property type="match status" value="1"/>
</dbReference>
<gene>
    <name evidence="4" type="ORF">LIER_07597</name>
</gene>
<evidence type="ECO:0000256" key="1">
    <source>
        <dbReference type="ARBA" id="ARBA00010928"/>
    </source>
</evidence>
<reference evidence="4 5" key="1">
    <citation type="submission" date="2024-01" db="EMBL/GenBank/DDBJ databases">
        <title>The complete chloroplast genome sequence of Lithospermum erythrorhizon: insights into the phylogenetic relationship among Boraginaceae species and the maternal lineages of purple gromwells.</title>
        <authorList>
            <person name="Okada T."/>
            <person name="Watanabe K."/>
        </authorList>
    </citation>
    <scope>NUCLEOTIDE SEQUENCE [LARGE SCALE GENOMIC DNA]</scope>
</reference>
<comment type="similarity">
    <text evidence="1">Belongs to the Gfo/Idh/MocA family.</text>
</comment>
<dbReference type="PANTHER" id="PTHR46368:SF7">
    <property type="entry name" value="GFO_IDH_MOCA-LIKE OXIDOREDUCTASE N-TERMINAL DOMAIN-CONTAINING PROTEIN"/>
    <property type="match status" value="1"/>
</dbReference>
<sequence>MSSNDVKLVRFGIMGCAGIARKVSRAITLSPNATLYAISSRSFEKAQQFAIKNGLPNSVKLYGSYNELLDDDHVDVVYMPLPTSLHVKWATLAAERKKHVLLEKPTALCVADLDVILEACEANGVQFMDGSMWYHHPRTGKMKELLDDSKLFGQVKNINSSSSFIAPEGFFENDIRVKPDLDALGALGDAGWYCLGAILWAMNQKLPTTVTALPAIERNAAGVIMSCSASFHWEEDGTIATFYCSFYAHETMDLATSCSNGTMHFHDFIIPFQEQSARFSYTSDAKFADLHVGWNMKPQEVELASPLPQEAMMIQEFARLVENIRSGVGKPDSKWPQTSRATQLVLDAVRTSIELGFQPVRIFDQMEYGWTNLNVDGAVAGT</sequence>
<dbReference type="PANTHER" id="PTHR46368">
    <property type="match status" value="1"/>
</dbReference>
<dbReference type="InterPro" id="IPR036291">
    <property type="entry name" value="NAD(P)-bd_dom_sf"/>
</dbReference>
<evidence type="ECO:0000313" key="5">
    <source>
        <dbReference type="Proteomes" id="UP001454036"/>
    </source>
</evidence>
<dbReference type="Gene3D" id="3.30.360.10">
    <property type="entry name" value="Dihydrodipicolinate Reductase, domain 2"/>
    <property type="match status" value="1"/>
</dbReference>
<dbReference type="AlphaFoldDB" id="A0AAV3P9S4"/>
<dbReference type="Gene3D" id="3.40.50.720">
    <property type="entry name" value="NAD(P)-binding Rossmann-like Domain"/>
    <property type="match status" value="1"/>
</dbReference>
<feature type="domain" description="GFO/IDH/MocA-like oxidoreductase" evidence="3">
    <location>
        <begin position="141"/>
        <end position="262"/>
    </location>
</feature>
<evidence type="ECO:0000313" key="4">
    <source>
        <dbReference type="EMBL" id="GAA0148051.1"/>
    </source>
</evidence>
<dbReference type="Proteomes" id="UP001454036">
    <property type="component" value="Unassembled WGS sequence"/>
</dbReference>
<accession>A0AAV3P9S4</accession>
<dbReference type="SUPFAM" id="SSF55347">
    <property type="entry name" value="Glyceraldehyde-3-phosphate dehydrogenase-like, C-terminal domain"/>
    <property type="match status" value="1"/>
</dbReference>
<feature type="domain" description="Gfo/Idh/MocA-like oxidoreductase N-terminal" evidence="2">
    <location>
        <begin position="9"/>
        <end position="128"/>
    </location>
</feature>
<name>A0AAV3P9S4_LITER</name>
<dbReference type="EMBL" id="BAABME010001178">
    <property type="protein sequence ID" value="GAA0148051.1"/>
    <property type="molecule type" value="Genomic_DNA"/>
</dbReference>
<evidence type="ECO:0000259" key="3">
    <source>
        <dbReference type="Pfam" id="PF22725"/>
    </source>
</evidence>
<proteinExistence type="inferred from homology"/>
<protein>
    <recommendedName>
        <fullName evidence="6">Gfo/Idh/MocA-like oxidoreductase N-terminal domain-containing protein</fullName>
    </recommendedName>
</protein>
<organism evidence="4 5">
    <name type="scientific">Lithospermum erythrorhizon</name>
    <name type="common">Purple gromwell</name>
    <name type="synonym">Lithospermum officinale var. erythrorhizon</name>
    <dbReference type="NCBI Taxonomy" id="34254"/>
    <lineage>
        <taxon>Eukaryota</taxon>
        <taxon>Viridiplantae</taxon>
        <taxon>Streptophyta</taxon>
        <taxon>Embryophyta</taxon>
        <taxon>Tracheophyta</taxon>
        <taxon>Spermatophyta</taxon>
        <taxon>Magnoliopsida</taxon>
        <taxon>eudicotyledons</taxon>
        <taxon>Gunneridae</taxon>
        <taxon>Pentapetalae</taxon>
        <taxon>asterids</taxon>
        <taxon>lamiids</taxon>
        <taxon>Boraginales</taxon>
        <taxon>Boraginaceae</taxon>
        <taxon>Boraginoideae</taxon>
        <taxon>Lithospermeae</taxon>
        <taxon>Lithospermum</taxon>
    </lineage>
</organism>
<dbReference type="InterPro" id="IPR000683">
    <property type="entry name" value="Gfo/Idh/MocA-like_OxRdtase_N"/>
</dbReference>
<evidence type="ECO:0000259" key="2">
    <source>
        <dbReference type="Pfam" id="PF01408"/>
    </source>
</evidence>
<dbReference type="GO" id="GO:0000166">
    <property type="term" value="F:nucleotide binding"/>
    <property type="evidence" value="ECO:0007669"/>
    <property type="project" value="InterPro"/>
</dbReference>
<dbReference type="SUPFAM" id="SSF51735">
    <property type="entry name" value="NAD(P)-binding Rossmann-fold domains"/>
    <property type="match status" value="1"/>
</dbReference>
<comment type="caution">
    <text evidence="4">The sequence shown here is derived from an EMBL/GenBank/DDBJ whole genome shotgun (WGS) entry which is preliminary data.</text>
</comment>